<feature type="compositionally biased region" description="Basic and acidic residues" evidence="12">
    <location>
        <begin position="79"/>
        <end position="93"/>
    </location>
</feature>
<dbReference type="Proteomes" id="UP000002280">
    <property type="component" value="Chromosome 6"/>
</dbReference>
<dbReference type="GO" id="GO:0005654">
    <property type="term" value="C:nucleoplasm"/>
    <property type="evidence" value="ECO:0007669"/>
    <property type="project" value="Ensembl"/>
</dbReference>
<dbReference type="AlphaFoldDB" id="A0A5F8GHU4"/>
<reference evidence="13 14" key="1">
    <citation type="journal article" date="2007" name="Nature">
        <title>Genome of the marsupial Monodelphis domestica reveals innovation in non-coding sequences.</title>
        <authorList>
            <person name="Mikkelsen T.S."/>
            <person name="Wakefield M.J."/>
            <person name="Aken B."/>
            <person name="Amemiya C.T."/>
            <person name="Chang J.L."/>
            <person name="Duke S."/>
            <person name="Garber M."/>
            <person name="Gentles A.J."/>
            <person name="Goodstadt L."/>
            <person name="Heger A."/>
            <person name="Jurka J."/>
            <person name="Kamal M."/>
            <person name="Mauceli E."/>
            <person name="Searle S.M."/>
            <person name="Sharpe T."/>
            <person name="Baker M.L."/>
            <person name="Batzer M.A."/>
            <person name="Benos P.V."/>
            <person name="Belov K."/>
            <person name="Clamp M."/>
            <person name="Cook A."/>
            <person name="Cuff J."/>
            <person name="Das R."/>
            <person name="Davidow L."/>
            <person name="Deakin J.E."/>
            <person name="Fazzari M.J."/>
            <person name="Glass J.L."/>
            <person name="Grabherr M."/>
            <person name="Greally J.M."/>
            <person name="Gu W."/>
            <person name="Hore T.A."/>
            <person name="Huttley G.A."/>
            <person name="Kleber M."/>
            <person name="Jirtle R.L."/>
            <person name="Koina E."/>
            <person name="Lee J.T."/>
            <person name="Mahony S."/>
            <person name="Marra M.A."/>
            <person name="Miller R.D."/>
            <person name="Nicholls R.D."/>
            <person name="Oda M."/>
            <person name="Papenfuss A.T."/>
            <person name="Parra Z.E."/>
            <person name="Pollock D.D."/>
            <person name="Ray D.A."/>
            <person name="Schein J.E."/>
            <person name="Speed T.P."/>
            <person name="Thompson K."/>
            <person name="VandeBerg J.L."/>
            <person name="Wade C.M."/>
            <person name="Walker J.A."/>
            <person name="Waters P.D."/>
            <person name="Webber C."/>
            <person name="Weidman J.R."/>
            <person name="Xie X."/>
            <person name="Zody M.C."/>
            <person name="Baldwin J."/>
            <person name="Abdouelleil A."/>
            <person name="Abdulkadir J."/>
            <person name="Abebe A."/>
            <person name="Abera B."/>
            <person name="Abreu J."/>
            <person name="Acer S.C."/>
            <person name="Aftuck L."/>
            <person name="Alexander A."/>
            <person name="An P."/>
            <person name="Anderson E."/>
            <person name="Anderson S."/>
            <person name="Arachi H."/>
            <person name="Azer M."/>
            <person name="Bachantsang P."/>
            <person name="Barry A."/>
            <person name="Bayul T."/>
            <person name="Berlin A."/>
            <person name="Bessette D."/>
            <person name="Bloom T."/>
            <person name="Bloom T."/>
            <person name="Boguslavskiy L."/>
            <person name="Bonnet C."/>
            <person name="Boukhgalter B."/>
            <person name="Bourzgui I."/>
            <person name="Brown A."/>
            <person name="Cahill P."/>
            <person name="Channer S."/>
            <person name="Cheshatsang Y."/>
            <person name="Chuda L."/>
            <person name="Citroen M."/>
            <person name="Collymore A."/>
            <person name="Cooke P."/>
            <person name="Costello M."/>
            <person name="D'Aco K."/>
            <person name="Daza R."/>
            <person name="De Haan G."/>
            <person name="DeGray S."/>
            <person name="DeMaso C."/>
            <person name="Dhargay N."/>
            <person name="Dooley K."/>
            <person name="Dooley E."/>
            <person name="Doricent M."/>
            <person name="Dorje P."/>
            <person name="Dorjee K."/>
            <person name="Dupes A."/>
            <person name="Elong R."/>
            <person name="Falk J."/>
            <person name="Farina A."/>
            <person name="Faro S."/>
            <person name="Ferguson D."/>
            <person name="Fisher S."/>
            <person name="Foley C.D."/>
            <person name="Franke A."/>
            <person name="Friedrich D."/>
            <person name="Gadbois L."/>
            <person name="Gearin G."/>
            <person name="Gearin C.R."/>
            <person name="Giannoukos G."/>
            <person name="Goode T."/>
            <person name="Graham J."/>
            <person name="Grandbois E."/>
            <person name="Grewal S."/>
            <person name="Gyaltsen K."/>
            <person name="Hafez N."/>
            <person name="Hagos B."/>
            <person name="Hall J."/>
            <person name="Henson C."/>
            <person name="Hollinger A."/>
            <person name="Honan T."/>
            <person name="Huard M.D."/>
            <person name="Hughes L."/>
            <person name="Hurhula B."/>
            <person name="Husby M.E."/>
            <person name="Kamat A."/>
            <person name="Kanga B."/>
            <person name="Kashin S."/>
            <person name="Khazanovich D."/>
            <person name="Kisner P."/>
            <person name="Lance K."/>
            <person name="Lara M."/>
            <person name="Lee W."/>
            <person name="Lennon N."/>
            <person name="Letendre F."/>
            <person name="LeVine R."/>
            <person name="Lipovsky A."/>
            <person name="Liu X."/>
            <person name="Liu J."/>
            <person name="Liu S."/>
            <person name="Lokyitsang T."/>
            <person name="Lokyitsang Y."/>
            <person name="Lubonja R."/>
            <person name="Lui A."/>
            <person name="MacDonald P."/>
            <person name="Magnisalis V."/>
            <person name="Maru K."/>
            <person name="Matthews C."/>
            <person name="McCusker W."/>
            <person name="McDonough S."/>
            <person name="Mehta T."/>
            <person name="Meldrim J."/>
            <person name="Meneus L."/>
            <person name="Mihai O."/>
            <person name="Mihalev A."/>
            <person name="Mihova T."/>
            <person name="Mittelman R."/>
            <person name="Mlenga V."/>
            <person name="Montmayeur A."/>
            <person name="Mulrain L."/>
            <person name="Navidi A."/>
            <person name="Naylor J."/>
            <person name="Negash T."/>
            <person name="Nguyen T."/>
            <person name="Nguyen N."/>
            <person name="Nicol R."/>
            <person name="Norbu C."/>
            <person name="Norbu N."/>
            <person name="Novod N."/>
            <person name="O'Neill B."/>
            <person name="Osman S."/>
            <person name="Markiewicz E."/>
            <person name="Oyono O.L."/>
            <person name="Patti C."/>
            <person name="Phunkhang P."/>
            <person name="Pierre F."/>
            <person name="Priest M."/>
            <person name="Raghuraman S."/>
            <person name="Rege F."/>
            <person name="Reyes R."/>
            <person name="Rise C."/>
            <person name="Rogov P."/>
            <person name="Ross K."/>
            <person name="Ryan E."/>
            <person name="Settipalli S."/>
            <person name="Shea T."/>
            <person name="Sherpa N."/>
            <person name="Shi L."/>
            <person name="Shih D."/>
            <person name="Sparrow T."/>
            <person name="Spaulding J."/>
            <person name="Stalker J."/>
            <person name="Stange-Thomann N."/>
            <person name="Stavropoulos S."/>
            <person name="Stone C."/>
            <person name="Strader C."/>
            <person name="Tesfaye S."/>
            <person name="Thomson T."/>
            <person name="Thoulutsang Y."/>
            <person name="Thoulutsang D."/>
            <person name="Topham K."/>
            <person name="Topping I."/>
            <person name="Tsamla T."/>
            <person name="Vassiliev H."/>
            <person name="Vo A."/>
            <person name="Wangchuk T."/>
            <person name="Wangdi T."/>
            <person name="Weiand M."/>
            <person name="Wilkinson J."/>
            <person name="Wilson A."/>
            <person name="Yadav S."/>
            <person name="Young G."/>
            <person name="Yu Q."/>
            <person name="Zembek L."/>
            <person name="Zhong D."/>
            <person name="Zimmer A."/>
            <person name="Zwirko Z."/>
            <person name="Jaffe D.B."/>
            <person name="Alvarez P."/>
            <person name="Brockman W."/>
            <person name="Butler J."/>
            <person name="Chin C."/>
            <person name="Gnerre S."/>
            <person name="MacCallum I."/>
            <person name="Graves J.A."/>
            <person name="Ponting C.P."/>
            <person name="Breen M."/>
            <person name="Samollow P.B."/>
            <person name="Lander E.S."/>
            <person name="Lindblad-Toh K."/>
        </authorList>
    </citation>
    <scope>NUCLEOTIDE SEQUENCE [LARGE SCALE GENOMIC DNA]</scope>
</reference>
<evidence type="ECO:0000313" key="13">
    <source>
        <dbReference type="Ensembl" id="ENSMODP00000047047.1"/>
    </source>
</evidence>
<dbReference type="PANTHER" id="PTHR23108:SF0">
    <property type="entry name" value="METHYLTRANSFERASE-LIKE PROTEIN 22"/>
    <property type="match status" value="1"/>
</dbReference>
<dbReference type="InterPro" id="IPR038899">
    <property type="entry name" value="METTL22"/>
</dbReference>
<dbReference type="GO" id="GO:0032991">
    <property type="term" value="C:protein-containing complex"/>
    <property type="evidence" value="ECO:0007669"/>
    <property type="project" value="Ensembl"/>
</dbReference>
<sequence length="411" mass="47136">MVDPREEEAMDEITFKSDTVLSDVHLSTPNKRHLMVRLNAVGQPVFLSQFKLLWNKDPWKDTQVKGKKQKDIQIENTVQDDRSIQESDGKNSSDVDFLNENETHTCPSSRIEALLDNDGDLEVVRRPQVFSETKQKETSRNKIHPKILTIGTENFIEEEEQENIHQGLVKIEHTMATPLEDVGKQVWRGAFLLADYILFQRDLFKSCTVLELGAGTGIASIITATVAKTVYCTDVGEDLLTMCERNVALNKHLTSTGGGVVMVKELDWLKDDLCTDPQVPFSWSEDEISDLYAHTTIIMAADVFYDDDLTDALFKTLYRITHSLKNASTIFLSIEKRLNFTLRQLDITCEAYNHFRFSLNDLEKLRDGKMKFIVEPIEATFPQFLVYERIEQLGMAHQMARKRIYSDVNMR</sequence>
<evidence type="ECO:0000256" key="12">
    <source>
        <dbReference type="SAM" id="MobiDB-lite"/>
    </source>
</evidence>
<comment type="catalytic activity">
    <reaction evidence="7">
        <text>L-lysyl-[protein] + 3 S-adenosyl-L-methionine = N(6),N(6),N(6)-trimethyl-L-lysyl-[protein] + 3 S-adenosyl-L-homocysteine + 3 H(+)</text>
        <dbReference type="Rhea" id="RHEA:54192"/>
        <dbReference type="Rhea" id="RHEA-COMP:9752"/>
        <dbReference type="Rhea" id="RHEA-COMP:13826"/>
        <dbReference type="ChEBI" id="CHEBI:15378"/>
        <dbReference type="ChEBI" id="CHEBI:29969"/>
        <dbReference type="ChEBI" id="CHEBI:57856"/>
        <dbReference type="ChEBI" id="CHEBI:59789"/>
        <dbReference type="ChEBI" id="CHEBI:61961"/>
    </reaction>
    <physiologicalReaction direction="left-to-right" evidence="7">
        <dbReference type="Rhea" id="RHEA:54193"/>
    </physiologicalReaction>
</comment>
<dbReference type="PANTHER" id="PTHR23108">
    <property type="entry name" value="METHYLTRANSFERASE-RELATED"/>
    <property type="match status" value="1"/>
</dbReference>
<dbReference type="InterPro" id="IPR019410">
    <property type="entry name" value="Methyltransf_16"/>
</dbReference>
<dbReference type="Gene3D" id="3.40.50.150">
    <property type="entry name" value="Vaccinia Virus protein VP39"/>
    <property type="match status" value="1"/>
</dbReference>
<evidence type="ECO:0000256" key="6">
    <source>
        <dbReference type="ARBA" id="ARBA00023242"/>
    </source>
</evidence>
<evidence type="ECO:0000256" key="4">
    <source>
        <dbReference type="ARBA" id="ARBA00022679"/>
    </source>
</evidence>
<dbReference type="FunFam" id="3.40.50.150:FF:000156">
    <property type="entry name" value="Methyltransferase like 22"/>
    <property type="match status" value="1"/>
</dbReference>
<feature type="region of interest" description="Disordered" evidence="12">
    <location>
        <begin position="79"/>
        <end position="102"/>
    </location>
</feature>
<evidence type="ECO:0000256" key="11">
    <source>
        <dbReference type="ARBA" id="ARBA00068044"/>
    </source>
</evidence>
<dbReference type="Pfam" id="PF10294">
    <property type="entry name" value="Methyltransf_16"/>
    <property type="match status" value="1"/>
</dbReference>
<protein>
    <recommendedName>
        <fullName evidence="11">Methyltransferase-like protein 22</fullName>
    </recommendedName>
</protein>
<dbReference type="Ensembl" id="ENSMODT00000082971.1">
    <property type="protein sequence ID" value="ENSMODP00000047047.1"/>
    <property type="gene ID" value="ENSMODG00000005792.4"/>
</dbReference>
<evidence type="ECO:0000313" key="14">
    <source>
        <dbReference type="Proteomes" id="UP000002280"/>
    </source>
</evidence>
<keyword evidence="6" id="KW-0539">Nucleus</keyword>
<name>A0A5F8GHU4_MONDO</name>
<dbReference type="FunCoup" id="A0A5F8GHU4">
    <property type="interactions" value="785"/>
</dbReference>
<keyword evidence="2" id="KW-0597">Phosphoprotein</keyword>
<comment type="function">
    <text evidence="8">Protein N-lysine methyltransferase. Trimethylates KIN at Lys-135 (in vitro).</text>
</comment>
<reference evidence="13" key="3">
    <citation type="submission" date="2025-09" db="UniProtKB">
        <authorList>
            <consortium name="Ensembl"/>
        </authorList>
    </citation>
    <scope>IDENTIFICATION</scope>
</reference>
<keyword evidence="5" id="KW-0949">S-adenosyl-L-methionine</keyword>
<dbReference type="GO" id="GO:0032259">
    <property type="term" value="P:methylation"/>
    <property type="evidence" value="ECO:0007669"/>
    <property type="project" value="UniProtKB-KW"/>
</dbReference>
<dbReference type="GO" id="GO:0005634">
    <property type="term" value="C:nucleus"/>
    <property type="evidence" value="ECO:0000318"/>
    <property type="project" value="GO_Central"/>
</dbReference>
<evidence type="ECO:0000256" key="2">
    <source>
        <dbReference type="ARBA" id="ARBA00022553"/>
    </source>
</evidence>
<dbReference type="STRING" id="13616.ENSMODP00000047047"/>
<gene>
    <name evidence="13" type="primary">METTL22</name>
</gene>
<evidence type="ECO:0000256" key="3">
    <source>
        <dbReference type="ARBA" id="ARBA00022603"/>
    </source>
</evidence>
<keyword evidence="14" id="KW-1185">Reference proteome</keyword>
<evidence type="ECO:0000256" key="10">
    <source>
        <dbReference type="ARBA" id="ARBA00062954"/>
    </source>
</evidence>
<dbReference type="GeneTree" id="ENSGT00510000048539"/>
<organism evidence="13 14">
    <name type="scientific">Monodelphis domestica</name>
    <name type="common">Gray short-tailed opossum</name>
    <dbReference type="NCBI Taxonomy" id="13616"/>
    <lineage>
        <taxon>Eukaryota</taxon>
        <taxon>Metazoa</taxon>
        <taxon>Chordata</taxon>
        <taxon>Craniata</taxon>
        <taxon>Vertebrata</taxon>
        <taxon>Euteleostomi</taxon>
        <taxon>Mammalia</taxon>
        <taxon>Metatheria</taxon>
        <taxon>Didelphimorphia</taxon>
        <taxon>Didelphidae</taxon>
        <taxon>Monodelphis</taxon>
    </lineage>
</organism>
<reference evidence="13" key="2">
    <citation type="submission" date="2025-08" db="UniProtKB">
        <authorList>
            <consortium name="Ensembl"/>
        </authorList>
    </citation>
    <scope>IDENTIFICATION</scope>
</reference>
<comment type="similarity">
    <text evidence="9">Belongs to the methyltransferase superfamily. METTL22 family.</text>
</comment>
<dbReference type="SUPFAM" id="SSF53335">
    <property type="entry name" value="S-adenosyl-L-methionine-dependent methyltransferases"/>
    <property type="match status" value="1"/>
</dbReference>
<accession>A0A5F8GHU4</accession>
<comment type="subunit">
    <text evidence="10">Interacts with members of the heat shock protein 90 and 70 families; these proteins probably are methylation substrates.</text>
</comment>
<dbReference type="GO" id="GO:0005730">
    <property type="term" value="C:nucleolus"/>
    <property type="evidence" value="ECO:0007669"/>
    <property type="project" value="Ensembl"/>
</dbReference>
<evidence type="ECO:0000256" key="8">
    <source>
        <dbReference type="ARBA" id="ARBA00059634"/>
    </source>
</evidence>
<dbReference type="GO" id="GO:0031072">
    <property type="term" value="F:heat shock protein binding"/>
    <property type="evidence" value="ECO:0007669"/>
    <property type="project" value="Ensembl"/>
</dbReference>
<evidence type="ECO:0000256" key="5">
    <source>
        <dbReference type="ARBA" id="ARBA00022691"/>
    </source>
</evidence>
<keyword evidence="4" id="KW-0808">Transferase</keyword>
<dbReference type="CDD" id="cd02440">
    <property type="entry name" value="AdoMet_MTases"/>
    <property type="match status" value="1"/>
</dbReference>
<dbReference type="GO" id="GO:0008276">
    <property type="term" value="F:protein methyltransferase activity"/>
    <property type="evidence" value="ECO:0000318"/>
    <property type="project" value="GO_Central"/>
</dbReference>
<dbReference type="GO" id="GO:0016279">
    <property type="term" value="F:protein-lysine N-methyltransferase activity"/>
    <property type="evidence" value="ECO:0007669"/>
    <property type="project" value="Ensembl"/>
</dbReference>
<dbReference type="Bgee" id="ENSMODG00000005792">
    <property type="expression patterns" value="Expressed in spermatocyte and 21 other cell types or tissues"/>
</dbReference>
<comment type="subcellular location">
    <subcellularLocation>
        <location evidence="1">Nucleus</location>
    </subcellularLocation>
</comment>
<evidence type="ECO:0000256" key="1">
    <source>
        <dbReference type="ARBA" id="ARBA00004123"/>
    </source>
</evidence>
<dbReference type="InterPro" id="IPR029063">
    <property type="entry name" value="SAM-dependent_MTases_sf"/>
</dbReference>
<evidence type="ECO:0000256" key="9">
    <source>
        <dbReference type="ARBA" id="ARBA00061229"/>
    </source>
</evidence>
<dbReference type="InParanoid" id="A0A5F8GHU4"/>
<keyword evidence="3" id="KW-0489">Methyltransferase</keyword>
<evidence type="ECO:0000256" key="7">
    <source>
        <dbReference type="ARBA" id="ARBA00049497"/>
    </source>
</evidence>
<proteinExistence type="inferred from homology"/>
<dbReference type="OMA" id="AYERIQQ"/>